<dbReference type="AlphaFoldDB" id="A0A9W8B264"/>
<evidence type="ECO:0000313" key="3">
    <source>
        <dbReference type="Proteomes" id="UP001151582"/>
    </source>
</evidence>
<dbReference type="EMBL" id="JANBQB010000210">
    <property type="protein sequence ID" value="KAJ1979610.1"/>
    <property type="molecule type" value="Genomic_DNA"/>
</dbReference>
<evidence type="ECO:0000256" key="1">
    <source>
        <dbReference type="SAM" id="MobiDB-lite"/>
    </source>
</evidence>
<name>A0A9W8B264_9FUNG</name>
<comment type="caution">
    <text evidence="2">The sequence shown here is derived from an EMBL/GenBank/DDBJ whole genome shotgun (WGS) entry which is preliminary data.</text>
</comment>
<reference evidence="2" key="1">
    <citation type="submission" date="2022-07" db="EMBL/GenBank/DDBJ databases">
        <title>Phylogenomic reconstructions and comparative analyses of Kickxellomycotina fungi.</title>
        <authorList>
            <person name="Reynolds N.K."/>
            <person name="Stajich J.E."/>
            <person name="Barry K."/>
            <person name="Grigoriev I.V."/>
            <person name="Crous P."/>
            <person name="Smith M.E."/>
        </authorList>
    </citation>
    <scope>NUCLEOTIDE SEQUENCE</scope>
    <source>
        <strain evidence="2">RSA 567</strain>
    </source>
</reference>
<organism evidence="2 3">
    <name type="scientific">Dimargaris verticillata</name>
    <dbReference type="NCBI Taxonomy" id="2761393"/>
    <lineage>
        <taxon>Eukaryota</taxon>
        <taxon>Fungi</taxon>
        <taxon>Fungi incertae sedis</taxon>
        <taxon>Zoopagomycota</taxon>
        <taxon>Kickxellomycotina</taxon>
        <taxon>Dimargaritomycetes</taxon>
        <taxon>Dimargaritales</taxon>
        <taxon>Dimargaritaceae</taxon>
        <taxon>Dimargaris</taxon>
    </lineage>
</organism>
<evidence type="ECO:0000313" key="2">
    <source>
        <dbReference type="EMBL" id="KAJ1979610.1"/>
    </source>
</evidence>
<feature type="region of interest" description="Disordered" evidence="1">
    <location>
        <begin position="109"/>
        <end position="145"/>
    </location>
</feature>
<accession>A0A9W8B264</accession>
<gene>
    <name evidence="2" type="ORF">H4R34_002753</name>
</gene>
<dbReference type="OrthoDB" id="5587375at2759"/>
<keyword evidence="3" id="KW-1185">Reference proteome</keyword>
<feature type="compositionally biased region" description="Low complexity" evidence="1">
    <location>
        <begin position="126"/>
        <end position="140"/>
    </location>
</feature>
<proteinExistence type="predicted"/>
<dbReference type="Proteomes" id="UP001151582">
    <property type="component" value="Unassembled WGS sequence"/>
</dbReference>
<protein>
    <submittedName>
        <fullName evidence="2">Uncharacterized protein</fullName>
    </submittedName>
</protein>
<sequence>MECAQCQQNRHRLYCEDCVQECSGPLLHGRKVIELQEQTRRTDRSERRLQELKTKIQQVLLPWFFDCQCFFFSTQGQDDLAQRRAQLATYRAHLNAAIARFNHSNLANQASSDLPETTPPANKAWSSPRQLPLQPSSPSSGTHAAQLELAKTSHPAHPFTDTDLTAAVDQAVIAIDHAQRLLAAELLFIFDLKLIHVRTSSPFVNQEDCNVTHINGLIWPTNDEWHKFPADYVNACVETVLLLLKVLSQYHSHSLPFAFQYRGSADSVIFPNWTQHNSSSVPLYMTDHHLERFIVGLAMVNYNVVYLCFLYQLVVSPTMVTQAAANLRAFCLQARSLDRPIPHPTPTPMPYSFYKVVRLTLNLYRSDPHIESKVINYLRSLHYCDVDIDWHQYQSEEKWDIIDDQGHSMEAGEMSP</sequence>